<dbReference type="Pfam" id="PF03925">
    <property type="entry name" value="SeqA"/>
    <property type="match status" value="1"/>
</dbReference>
<comment type="subcellular location">
    <subcellularLocation>
        <location evidence="4 5">Cytoplasm</location>
    </subcellularLocation>
</comment>
<gene>
    <name evidence="4 8" type="primary">seqA</name>
    <name evidence="8" type="ORF">EKN56_10760</name>
</gene>
<name>A0A411WKY2_9GAMM</name>
<comment type="subunit">
    <text evidence="4">Homodimer. Polymerizes to form helical filaments.</text>
</comment>
<feature type="region of interest" description="Interaction with DNA" evidence="4">
    <location>
        <begin position="79"/>
        <end position="80"/>
    </location>
</feature>
<dbReference type="GO" id="GO:0005737">
    <property type="term" value="C:cytoplasm"/>
    <property type="evidence" value="ECO:0007669"/>
    <property type="project" value="UniProtKB-SubCell"/>
</dbReference>
<dbReference type="SUPFAM" id="SSF47598">
    <property type="entry name" value="Ribbon-helix-helix"/>
    <property type="match status" value="1"/>
</dbReference>
<evidence type="ECO:0000259" key="7">
    <source>
        <dbReference type="Pfam" id="PF17206"/>
    </source>
</evidence>
<evidence type="ECO:0000256" key="3">
    <source>
        <dbReference type="ARBA" id="ARBA00023125"/>
    </source>
</evidence>
<comment type="similarity">
    <text evidence="4 5">Belongs to the SeqA family.</text>
</comment>
<dbReference type="RefSeq" id="WP_130591786.1">
    <property type="nucleotide sequence ID" value="NZ_CP034752.1"/>
</dbReference>
<organism evidence="8 9">
    <name type="scientific">Limnobaculum zhutongyuii</name>
    <dbReference type="NCBI Taxonomy" id="2498113"/>
    <lineage>
        <taxon>Bacteria</taxon>
        <taxon>Pseudomonadati</taxon>
        <taxon>Pseudomonadota</taxon>
        <taxon>Gammaproteobacteria</taxon>
        <taxon>Enterobacterales</taxon>
        <taxon>Budviciaceae</taxon>
        <taxon>Limnobaculum</taxon>
    </lineage>
</organism>
<dbReference type="NCBIfam" id="NF008389">
    <property type="entry name" value="PRK11187.1"/>
    <property type="match status" value="1"/>
</dbReference>
<dbReference type="SUPFAM" id="SSF82808">
    <property type="entry name" value="Replication modulator SeqA, C-terminal DNA-binding domain"/>
    <property type="match status" value="1"/>
</dbReference>
<dbReference type="InterPro" id="IPR010985">
    <property type="entry name" value="Ribbon_hlx_hlx"/>
</dbReference>
<dbReference type="OrthoDB" id="5591069at2"/>
<feature type="domain" description="Negative modulator of initiation of replication SeqA N-terminal" evidence="7">
    <location>
        <begin position="1"/>
        <end position="36"/>
    </location>
</feature>
<evidence type="ECO:0000256" key="4">
    <source>
        <dbReference type="HAMAP-Rule" id="MF_00908"/>
    </source>
</evidence>
<protein>
    <recommendedName>
        <fullName evidence="4 5">Negative modulator of initiation of replication</fullName>
    </recommendedName>
</protein>
<sequence>MKTIEVDEELYRYIASHTLHIGESASEILRRMLNLSPTVAASKQEAETVIPVAVTAQADRVHDVQELLDSGELVAQKKAVDRFLLILSTLYRVDRTRFAEATELLHGRTRVYFSHSQQTLLKNGKHTKPKSIPDTPYWVITNTNTERKRTMVEQIMLSMQFSAELTAAICLTI</sequence>
<accession>A0A411WKY2</accession>
<comment type="caution">
    <text evidence="4">Lacks conserved residue(s) required for the propagation of feature annotation.</text>
</comment>
<dbReference type="InterPro" id="IPR026577">
    <property type="entry name" value="SeqA_DNA-bd_C"/>
</dbReference>
<keyword evidence="9" id="KW-1185">Reference proteome</keyword>
<dbReference type="GO" id="GO:0043565">
    <property type="term" value="F:sequence-specific DNA binding"/>
    <property type="evidence" value="ECO:0007669"/>
    <property type="project" value="UniProtKB-ARBA"/>
</dbReference>
<feature type="region of interest" description="Interaction with DNA" evidence="4">
    <location>
        <begin position="108"/>
        <end position="112"/>
    </location>
</feature>
<dbReference type="HAMAP" id="MF_00908">
    <property type="entry name" value="SeqA"/>
    <property type="match status" value="1"/>
</dbReference>
<dbReference type="InterPro" id="IPR033761">
    <property type="entry name" value="SeqA_N"/>
</dbReference>
<dbReference type="Gene3D" id="1.10.1220.10">
    <property type="entry name" value="Met repressor-like"/>
    <property type="match status" value="1"/>
</dbReference>
<evidence type="ECO:0000313" key="9">
    <source>
        <dbReference type="Proteomes" id="UP000293154"/>
    </source>
</evidence>
<feature type="domain" description="Replication modulator SeqA C-terminal DNA-binding" evidence="6">
    <location>
        <begin position="63"/>
        <end position="170"/>
    </location>
</feature>
<dbReference type="InterPro" id="IPR036835">
    <property type="entry name" value="SeqA_DNA-bd_C_sf"/>
</dbReference>
<dbReference type="KEGG" id="prag:EKN56_10760"/>
<dbReference type="Proteomes" id="UP000293154">
    <property type="component" value="Chromosome"/>
</dbReference>
<evidence type="ECO:0000256" key="5">
    <source>
        <dbReference type="PIRNR" id="PIRNR019401"/>
    </source>
</evidence>
<comment type="function">
    <text evidence="4 5">Negative regulator of replication initiation, which contributes to regulation of DNA replication and ensures that replication initiation occurs exactly once per chromosome per cell cycle. Binds to pairs of hemimethylated GATC sequences in the oriC region, thus preventing assembly of replication proteins and re-initiation at newly replicated origins. Repression is relieved when the region becomes fully methylated.</text>
</comment>
<dbReference type="GO" id="GO:0032297">
    <property type="term" value="P:negative regulation of DNA-templated DNA replication initiation"/>
    <property type="evidence" value="ECO:0007669"/>
    <property type="project" value="UniProtKB-UniRule"/>
</dbReference>
<dbReference type="AlphaFoldDB" id="A0A411WKY2"/>
<dbReference type="InterPro" id="IPR013321">
    <property type="entry name" value="Arc_rbn_hlx_hlx"/>
</dbReference>
<evidence type="ECO:0000256" key="1">
    <source>
        <dbReference type="ARBA" id="ARBA00022490"/>
    </source>
</evidence>
<keyword evidence="1 4" id="KW-0963">Cytoplasm</keyword>
<keyword evidence="3 4" id="KW-0238">DNA-binding</keyword>
<reference evidence="8 9" key="1">
    <citation type="submission" date="2019-03" db="EMBL/GenBank/DDBJ databases">
        <title>Pragia sp. nov. isolated from the gut tract of Carduelis flavirostris.</title>
        <authorList>
            <person name="Ge Y."/>
        </authorList>
    </citation>
    <scope>NUCLEOTIDE SEQUENCE [LARGE SCALE GENOMIC DNA]</scope>
    <source>
        <strain evidence="8 9">CF-458</strain>
    </source>
</reference>
<dbReference type="Pfam" id="PF17206">
    <property type="entry name" value="SeqA_N"/>
    <property type="match status" value="1"/>
</dbReference>
<proteinExistence type="inferred from homology"/>
<evidence type="ECO:0000256" key="2">
    <source>
        <dbReference type="ARBA" id="ARBA00022880"/>
    </source>
</evidence>
<dbReference type="InterPro" id="IPR005621">
    <property type="entry name" value="SeqA"/>
</dbReference>
<keyword evidence="2 4" id="KW-0236">DNA replication inhibitor</keyword>
<dbReference type="EMBL" id="CP034752">
    <property type="protein sequence ID" value="QBH96842.1"/>
    <property type="molecule type" value="Genomic_DNA"/>
</dbReference>
<dbReference type="Gene3D" id="1.20.1380.10">
    <property type="entry name" value="Replication modulator SeqA, C-terminal DNA-binding domain"/>
    <property type="match status" value="1"/>
</dbReference>
<evidence type="ECO:0000313" key="8">
    <source>
        <dbReference type="EMBL" id="QBH96842.1"/>
    </source>
</evidence>
<dbReference type="GO" id="GO:0006355">
    <property type="term" value="P:regulation of DNA-templated transcription"/>
    <property type="evidence" value="ECO:0007669"/>
    <property type="project" value="InterPro"/>
</dbReference>
<evidence type="ECO:0000259" key="6">
    <source>
        <dbReference type="Pfam" id="PF03925"/>
    </source>
</evidence>
<dbReference type="PIRSF" id="PIRSF019401">
    <property type="entry name" value="SeqA"/>
    <property type="match status" value="1"/>
</dbReference>